<evidence type="ECO:0000313" key="1">
    <source>
        <dbReference type="EMBL" id="MBB6335715.1"/>
    </source>
</evidence>
<organism evidence="1 2">
    <name type="scientific">Schaalia hyovaginalis</name>
    <dbReference type="NCBI Taxonomy" id="29316"/>
    <lineage>
        <taxon>Bacteria</taxon>
        <taxon>Bacillati</taxon>
        <taxon>Actinomycetota</taxon>
        <taxon>Actinomycetes</taxon>
        <taxon>Actinomycetales</taxon>
        <taxon>Actinomycetaceae</taxon>
        <taxon>Schaalia</taxon>
    </lineage>
</organism>
<dbReference type="OrthoDB" id="3256964at2"/>
<accession>A0A7K0K888</accession>
<evidence type="ECO:0000313" key="2">
    <source>
        <dbReference type="Proteomes" id="UP000617426"/>
    </source>
</evidence>
<proteinExistence type="predicted"/>
<protein>
    <submittedName>
        <fullName evidence="1">Uncharacterized protein</fullName>
    </submittedName>
</protein>
<reference evidence="1" key="1">
    <citation type="submission" date="2020-08" db="EMBL/GenBank/DDBJ databases">
        <title>Sequencing the genomes of 1000 actinobacteria strains.</title>
        <authorList>
            <person name="Klenk H.-P."/>
        </authorList>
    </citation>
    <scope>NUCLEOTIDE SEQUENCE</scope>
    <source>
        <strain evidence="1">DSM 10695</strain>
    </source>
</reference>
<dbReference type="GeneID" id="85978498"/>
<name>A0A7K0K888_9ACTO</name>
<gene>
    <name evidence="1" type="ORF">HD592_002280</name>
</gene>
<sequence>MNPLYAVPDDDASPYPLDFDRLVEHVRELGYGLDVIVEGRAAGAIFDTIPFHFSIDASGRFLSIRAMWDTGLPFAPSQHAIFAAADSWNREKYFPTVYAMPGQDRNAEVLGDLVLDITQGVSNDQLTQNIRAGISTGLDAMAYMQEAAAQTLGWVDPRAK</sequence>
<dbReference type="AlphaFoldDB" id="A0A7K0K888"/>
<dbReference type="RefSeq" id="WP_154475806.1">
    <property type="nucleotide sequence ID" value="NZ_JACHMK010000001.1"/>
</dbReference>
<keyword evidence="2" id="KW-1185">Reference proteome</keyword>
<dbReference type="InterPro" id="IPR019660">
    <property type="entry name" value="Put_sensory_transdc_reg_YbjN"/>
</dbReference>
<dbReference type="Pfam" id="PF10722">
    <property type="entry name" value="YbjN"/>
    <property type="match status" value="1"/>
</dbReference>
<comment type="caution">
    <text evidence="1">The sequence shown here is derived from an EMBL/GenBank/DDBJ whole genome shotgun (WGS) entry which is preliminary data.</text>
</comment>
<dbReference type="Proteomes" id="UP000617426">
    <property type="component" value="Unassembled WGS sequence"/>
</dbReference>
<dbReference type="EMBL" id="JACHMK010000001">
    <property type="protein sequence ID" value="MBB6335715.1"/>
    <property type="molecule type" value="Genomic_DNA"/>
</dbReference>